<gene>
    <name evidence="4" type="ORF">E1757_25400</name>
</gene>
<sequence>MRSFEEDLQALFRHLCIDGIMTNLLKEVKQLKALILGGTGVISRQIVERGLMAGHEVAVFNRGTKRLPFAGDVEWIHGDKSDRAGFAKLMEGRRFDAVIDMISFNETDARSTVETFKHSAGQLIICSSVAVYKRPYRSNPIREDAEELFDNPVFGYAYEKAQMERYLQQVIREGELPVTIIRPSLTYGVGAANLGVLRQNYNIVHRIRSGKPLVMFGDGTTPWSFTFAPDLAKAFVGAIGNKRTFGQAYHATNEEVRVWNDLYLEFGRILGIEPNIVHIPSDLLIRANPGLFAHLYYEKGYSGLMDNAKVKRDIPSFEVAISLNEGLQMMLDWYEAEADKVDADKDALEDRLADLHAQWGRQMDALNV</sequence>
<feature type="coiled-coil region" evidence="2">
    <location>
        <begin position="331"/>
        <end position="358"/>
    </location>
</feature>
<evidence type="ECO:0000313" key="5">
    <source>
        <dbReference type="Proteomes" id="UP000295636"/>
    </source>
</evidence>
<proteinExistence type="inferred from homology"/>
<keyword evidence="2" id="KW-0175">Coiled coil</keyword>
<dbReference type="PANTHER" id="PTHR43000">
    <property type="entry name" value="DTDP-D-GLUCOSE 4,6-DEHYDRATASE-RELATED"/>
    <property type="match status" value="1"/>
</dbReference>
<accession>A0A4R5KED8</accession>
<protein>
    <submittedName>
        <fullName evidence="4">NAD-dependent epimerase/dehydratase family protein</fullName>
    </submittedName>
</protein>
<dbReference type="Pfam" id="PF01370">
    <property type="entry name" value="Epimerase"/>
    <property type="match status" value="1"/>
</dbReference>
<dbReference type="SUPFAM" id="SSF51735">
    <property type="entry name" value="NAD(P)-binding Rossmann-fold domains"/>
    <property type="match status" value="1"/>
</dbReference>
<dbReference type="Proteomes" id="UP000295636">
    <property type="component" value="Unassembled WGS sequence"/>
</dbReference>
<evidence type="ECO:0000313" key="4">
    <source>
        <dbReference type="EMBL" id="TDF93739.1"/>
    </source>
</evidence>
<evidence type="ECO:0000259" key="3">
    <source>
        <dbReference type="Pfam" id="PF01370"/>
    </source>
</evidence>
<comment type="similarity">
    <text evidence="1">Belongs to the NAD(P)-dependent epimerase/dehydratase family.</text>
</comment>
<dbReference type="Gene3D" id="3.40.50.720">
    <property type="entry name" value="NAD(P)-binding Rossmann-like Domain"/>
    <property type="match status" value="1"/>
</dbReference>
<organism evidence="4 5">
    <name type="scientific">Paenibacillus piri</name>
    <dbReference type="NCBI Taxonomy" id="2547395"/>
    <lineage>
        <taxon>Bacteria</taxon>
        <taxon>Bacillati</taxon>
        <taxon>Bacillota</taxon>
        <taxon>Bacilli</taxon>
        <taxon>Bacillales</taxon>
        <taxon>Paenibacillaceae</taxon>
        <taxon>Paenibacillus</taxon>
    </lineage>
</organism>
<dbReference type="OrthoDB" id="9776016at2"/>
<evidence type="ECO:0000256" key="2">
    <source>
        <dbReference type="SAM" id="Coils"/>
    </source>
</evidence>
<evidence type="ECO:0000256" key="1">
    <source>
        <dbReference type="ARBA" id="ARBA00007637"/>
    </source>
</evidence>
<dbReference type="InterPro" id="IPR036291">
    <property type="entry name" value="NAD(P)-bd_dom_sf"/>
</dbReference>
<reference evidence="4 5" key="1">
    <citation type="submission" date="2019-03" db="EMBL/GenBank/DDBJ databases">
        <title>This is whole genome sequence of Paenibacillus sp MS74 strain.</title>
        <authorList>
            <person name="Trinh H.N."/>
        </authorList>
    </citation>
    <scope>NUCLEOTIDE SEQUENCE [LARGE SCALE GENOMIC DNA]</scope>
    <source>
        <strain evidence="4 5">MS74</strain>
    </source>
</reference>
<feature type="domain" description="NAD-dependent epimerase/dehydratase" evidence="3">
    <location>
        <begin position="33"/>
        <end position="244"/>
    </location>
</feature>
<keyword evidence="5" id="KW-1185">Reference proteome</keyword>
<dbReference type="EMBL" id="SMRT01000015">
    <property type="protein sequence ID" value="TDF93739.1"/>
    <property type="molecule type" value="Genomic_DNA"/>
</dbReference>
<dbReference type="AlphaFoldDB" id="A0A4R5KED8"/>
<dbReference type="InterPro" id="IPR001509">
    <property type="entry name" value="Epimerase_deHydtase"/>
</dbReference>
<comment type="caution">
    <text evidence="4">The sequence shown here is derived from an EMBL/GenBank/DDBJ whole genome shotgun (WGS) entry which is preliminary data.</text>
</comment>
<name>A0A4R5KED8_9BACL</name>